<dbReference type="AlphaFoldDB" id="A0A9W5Y584"/>
<dbReference type="PROSITE" id="PS50928">
    <property type="entry name" value="ABC_TM1"/>
    <property type="match status" value="1"/>
</dbReference>
<keyword evidence="6 7" id="KW-0472">Membrane</keyword>
<evidence type="ECO:0000256" key="7">
    <source>
        <dbReference type="RuleBase" id="RU363032"/>
    </source>
</evidence>
<evidence type="ECO:0000313" key="9">
    <source>
        <dbReference type="EMBL" id="GKU26949.1"/>
    </source>
</evidence>
<dbReference type="PANTHER" id="PTHR30614">
    <property type="entry name" value="MEMBRANE COMPONENT OF AMINO ACID ABC TRANSPORTER"/>
    <property type="match status" value="1"/>
</dbReference>
<keyword evidence="3" id="KW-1003">Cell membrane</keyword>
<name>A0A9W5Y584_9CLOT</name>
<dbReference type="Pfam" id="PF00528">
    <property type="entry name" value="BPD_transp_1"/>
    <property type="match status" value="1"/>
</dbReference>
<feature type="transmembrane region" description="Helical" evidence="7">
    <location>
        <begin position="182"/>
        <end position="204"/>
    </location>
</feature>
<reference evidence="9" key="1">
    <citation type="journal article" date="2023" name="Int. J. Syst. Evol. Microbiol.">
        <title>&lt;i&gt;Clostridium folliculivorans&lt;/i&gt; sp. nov., isolated from soil samples of an organic paddy in Japan.</title>
        <authorList>
            <person name="Tazawa J."/>
            <person name="Kobayashi H."/>
            <person name="Tanizawa Y."/>
            <person name="Uchino A."/>
            <person name="Tanaka F."/>
            <person name="Urashima Y."/>
            <person name="Miura S."/>
            <person name="Sakamoto M."/>
            <person name="Ohkuma M."/>
            <person name="Tohno M."/>
        </authorList>
    </citation>
    <scope>NUCLEOTIDE SEQUENCE</scope>
    <source>
        <strain evidence="9">D1-1</strain>
    </source>
</reference>
<dbReference type="NCBIfam" id="TIGR01726">
    <property type="entry name" value="HEQRo_perm_3TM"/>
    <property type="match status" value="1"/>
</dbReference>
<evidence type="ECO:0000256" key="6">
    <source>
        <dbReference type="ARBA" id="ARBA00023136"/>
    </source>
</evidence>
<evidence type="ECO:0000256" key="3">
    <source>
        <dbReference type="ARBA" id="ARBA00022475"/>
    </source>
</evidence>
<keyword evidence="2 7" id="KW-0813">Transport</keyword>
<organism evidence="9 10">
    <name type="scientific">Clostridium folliculivorans</name>
    <dbReference type="NCBI Taxonomy" id="2886038"/>
    <lineage>
        <taxon>Bacteria</taxon>
        <taxon>Bacillati</taxon>
        <taxon>Bacillota</taxon>
        <taxon>Clostridia</taxon>
        <taxon>Eubacteriales</taxon>
        <taxon>Clostridiaceae</taxon>
        <taxon>Clostridium</taxon>
    </lineage>
</organism>
<dbReference type="GO" id="GO:0006865">
    <property type="term" value="P:amino acid transport"/>
    <property type="evidence" value="ECO:0007669"/>
    <property type="project" value="TreeGrafter"/>
</dbReference>
<proteinExistence type="inferred from homology"/>
<keyword evidence="4 7" id="KW-0812">Transmembrane</keyword>
<keyword evidence="10" id="KW-1185">Reference proteome</keyword>
<evidence type="ECO:0000256" key="4">
    <source>
        <dbReference type="ARBA" id="ARBA00022692"/>
    </source>
</evidence>
<dbReference type="CDD" id="cd06261">
    <property type="entry name" value="TM_PBP2"/>
    <property type="match status" value="1"/>
</dbReference>
<dbReference type="InterPro" id="IPR000515">
    <property type="entry name" value="MetI-like"/>
</dbReference>
<dbReference type="EMBL" id="BQXY01000008">
    <property type="protein sequence ID" value="GKU26949.1"/>
    <property type="molecule type" value="Genomic_DNA"/>
</dbReference>
<sequence>MMNELFSFANIKFILQGFGLTLYIALVTIILSMIFGTILGILRSTSKGIPGKLAALYIEIVRNTPALLWILVTRFIANMKPVNAGILALTIFTSSIIGEIVRGGLNSIKKGQWEAAHSQGFTNIQTLRYIIIPQAFKNMIPALVSQYITVIKDTSFLWGVGIEEVTGKGMILMGMYASTTQVFLIFGTIAVMYFVVNYILSVVFRAQQQRLILQV</sequence>
<dbReference type="Proteomes" id="UP001057868">
    <property type="component" value="Unassembled WGS sequence"/>
</dbReference>
<comment type="similarity">
    <text evidence="7">Belongs to the binding-protein-dependent transport system permease family.</text>
</comment>
<feature type="transmembrane region" description="Helical" evidence="7">
    <location>
        <begin position="20"/>
        <end position="42"/>
    </location>
</feature>
<dbReference type="PANTHER" id="PTHR30614:SF41">
    <property type="entry name" value="INNER MEMBRANE AMINO-ACID ABC TRANSPORTER PERMEASE PROTEIN YHDY"/>
    <property type="match status" value="1"/>
</dbReference>
<dbReference type="InterPro" id="IPR035906">
    <property type="entry name" value="MetI-like_sf"/>
</dbReference>
<feature type="domain" description="ABC transmembrane type-1" evidence="8">
    <location>
        <begin position="18"/>
        <end position="204"/>
    </location>
</feature>
<comment type="subcellular location">
    <subcellularLocation>
        <location evidence="1 7">Cell membrane</location>
        <topology evidence="1 7">Multi-pass membrane protein</topology>
    </subcellularLocation>
</comment>
<accession>A0A9W5Y584</accession>
<protein>
    <submittedName>
        <fullName evidence="9">Glutamine ABC transporter permease</fullName>
    </submittedName>
</protein>
<keyword evidence="5 7" id="KW-1133">Transmembrane helix</keyword>
<feature type="transmembrane region" description="Helical" evidence="7">
    <location>
        <begin position="82"/>
        <end position="101"/>
    </location>
</feature>
<dbReference type="Gene3D" id="1.10.3720.10">
    <property type="entry name" value="MetI-like"/>
    <property type="match status" value="1"/>
</dbReference>
<dbReference type="SUPFAM" id="SSF161098">
    <property type="entry name" value="MetI-like"/>
    <property type="match status" value="1"/>
</dbReference>
<gene>
    <name evidence="9" type="ORF">CFOLD11_37760</name>
</gene>
<dbReference type="GO" id="GO:0043190">
    <property type="term" value="C:ATP-binding cassette (ABC) transporter complex"/>
    <property type="evidence" value="ECO:0007669"/>
    <property type="project" value="InterPro"/>
</dbReference>
<feature type="transmembrane region" description="Helical" evidence="7">
    <location>
        <begin position="54"/>
        <end position="76"/>
    </location>
</feature>
<dbReference type="InterPro" id="IPR043429">
    <property type="entry name" value="ArtM/GltK/GlnP/TcyL/YhdX-like"/>
</dbReference>
<dbReference type="InterPro" id="IPR010065">
    <property type="entry name" value="AA_ABC_transptr_permease_3TM"/>
</dbReference>
<evidence type="ECO:0000256" key="5">
    <source>
        <dbReference type="ARBA" id="ARBA00022989"/>
    </source>
</evidence>
<evidence type="ECO:0000313" key="10">
    <source>
        <dbReference type="Proteomes" id="UP001057868"/>
    </source>
</evidence>
<dbReference type="GO" id="GO:0022857">
    <property type="term" value="F:transmembrane transporter activity"/>
    <property type="evidence" value="ECO:0007669"/>
    <property type="project" value="InterPro"/>
</dbReference>
<evidence type="ECO:0000256" key="2">
    <source>
        <dbReference type="ARBA" id="ARBA00022448"/>
    </source>
</evidence>
<evidence type="ECO:0000259" key="8">
    <source>
        <dbReference type="PROSITE" id="PS50928"/>
    </source>
</evidence>
<evidence type="ECO:0000256" key="1">
    <source>
        <dbReference type="ARBA" id="ARBA00004651"/>
    </source>
</evidence>
<comment type="caution">
    <text evidence="9">The sequence shown here is derived from an EMBL/GenBank/DDBJ whole genome shotgun (WGS) entry which is preliminary data.</text>
</comment>